<evidence type="ECO:0000313" key="4">
    <source>
        <dbReference type="Proteomes" id="UP000306340"/>
    </source>
</evidence>
<organism evidence="3 4">
    <name type="scientific">Cereibacter changlensis</name>
    <dbReference type="NCBI Taxonomy" id="402884"/>
    <lineage>
        <taxon>Bacteria</taxon>
        <taxon>Pseudomonadati</taxon>
        <taxon>Pseudomonadota</taxon>
        <taxon>Alphaproteobacteria</taxon>
        <taxon>Rhodobacterales</taxon>
        <taxon>Paracoccaceae</taxon>
        <taxon>Cereibacter</taxon>
    </lineage>
</organism>
<keyword evidence="2" id="KW-0732">Signal</keyword>
<feature type="signal peptide" evidence="2">
    <location>
        <begin position="1"/>
        <end position="24"/>
    </location>
</feature>
<dbReference type="RefSeq" id="WP_136793562.1">
    <property type="nucleotide sequence ID" value="NZ_SWAU01000179.1"/>
</dbReference>
<sequence>MPLSPYKLSLAALLAAGLGQTALAQGDPAQGSDPETPQASATGTGSEQDIAAQSWNEAVRDVFFTDATMSEIRPTEDVEARWATLDPETKEIAKRDCAAFLIDAGSMGGAGGPSLGDTAPADGAATDGAATDGAGDAGAPAATDTTTASDAPPSPGNSPLWNQACSLVKSFSPE</sequence>
<dbReference type="Proteomes" id="UP000306340">
    <property type="component" value="Unassembled WGS sequence"/>
</dbReference>
<evidence type="ECO:0000256" key="1">
    <source>
        <dbReference type="SAM" id="MobiDB-lite"/>
    </source>
</evidence>
<name>A0A4U0Z236_9RHOB</name>
<feature type="compositionally biased region" description="Polar residues" evidence="1">
    <location>
        <begin position="33"/>
        <end position="49"/>
    </location>
</feature>
<proteinExistence type="predicted"/>
<reference evidence="3 4" key="1">
    <citation type="submission" date="2019-04" db="EMBL/GenBank/DDBJ databases">
        <title>Crypto-aerobic microbial life in anoxic (sulfidic) marine sediments.</title>
        <authorList>
            <person name="Bhattacharya S."/>
            <person name="Roy C."/>
            <person name="Mondal N."/>
            <person name="Sarkar J."/>
            <person name="Mandal S."/>
            <person name="Rameez M.J."/>
            <person name="Ghosh W."/>
        </authorList>
    </citation>
    <scope>NUCLEOTIDE SEQUENCE [LARGE SCALE GENOMIC DNA]</scope>
    <source>
        <strain evidence="3 4">SBBC</strain>
    </source>
</reference>
<feature type="chain" id="PRO_5020297214" evidence="2">
    <location>
        <begin position="25"/>
        <end position="174"/>
    </location>
</feature>
<feature type="compositionally biased region" description="Low complexity" evidence="1">
    <location>
        <begin position="115"/>
        <end position="151"/>
    </location>
</feature>
<feature type="region of interest" description="Disordered" evidence="1">
    <location>
        <begin position="24"/>
        <end position="49"/>
    </location>
</feature>
<protein>
    <submittedName>
        <fullName evidence="3">Uncharacterized protein</fullName>
    </submittedName>
</protein>
<accession>A0A4U0Z236</accession>
<dbReference type="AlphaFoldDB" id="A0A4U0Z236"/>
<evidence type="ECO:0000313" key="3">
    <source>
        <dbReference type="EMBL" id="TKA95493.1"/>
    </source>
</evidence>
<gene>
    <name evidence="3" type="ORF">FAZ78_16545</name>
</gene>
<feature type="region of interest" description="Disordered" evidence="1">
    <location>
        <begin position="108"/>
        <end position="174"/>
    </location>
</feature>
<comment type="caution">
    <text evidence="3">The sequence shown here is derived from an EMBL/GenBank/DDBJ whole genome shotgun (WGS) entry which is preliminary data.</text>
</comment>
<dbReference type="EMBL" id="SWAU01000179">
    <property type="protein sequence ID" value="TKA95493.1"/>
    <property type="molecule type" value="Genomic_DNA"/>
</dbReference>
<evidence type="ECO:0000256" key="2">
    <source>
        <dbReference type="SAM" id="SignalP"/>
    </source>
</evidence>